<dbReference type="AlphaFoldDB" id="A0A165FXZ4"/>
<evidence type="ECO:0000313" key="1">
    <source>
        <dbReference type="EMBL" id="KZV89695.1"/>
    </source>
</evidence>
<evidence type="ECO:0000313" key="2">
    <source>
        <dbReference type="Proteomes" id="UP000077266"/>
    </source>
</evidence>
<accession>A0A165FXZ4</accession>
<gene>
    <name evidence="1" type="ORF">EXIGLDRAFT_771517</name>
</gene>
<dbReference type="EMBL" id="KV426066">
    <property type="protein sequence ID" value="KZV89695.1"/>
    <property type="molecule type" value="Genomic_DNA"/>
</dbReference>
<protein>
    <submittedName>
        <fullName evidence="1">Uncharacterized protein</fullName>
    </submittedName>
</protein>
<dbReference type="Proteomes" id="UP000077266">
    <property type="component" value="Unassembled WGS sequence"/>
</dbReference>
<sequence length="114" mass="13067">MSTPSPRVFVRLAHWDDIYLLDGCILPAVRDGSLLQIVADPALLHRIFDLDDPHYTIFRFPSRHVSLLYALVAMPSLLELSIRMEHLSDITPETEAAQVPFRLRRLALYPVFRG</sequence>
<reference evidence="1 2" key="1">
    <citation type="journal article" date="2016" name="Mol. Biol. Evol.">
        <title>Comparative Genomics of Early-Diverging Mushroom-Forming Fungi Provides Insights into the Origins of Lignocellulose Decay Capabilities.</title>
        <authorList>
            <person name="Nagy L.G."/>
            <person name="Riley R."/>
            <person name="Tritt A."/>
            <person name="Adam C."/>
            <person name="Daum C."/>
            <person name="Floudas D."/>
            <person name="Sun H."/>
            <person name="Yadav J.S."/>
            <person name="Pangilinan J."/>
            <person name="Larsson K.H."/>
            <person name="Matsuura K."/>
            <person name="Barry K."/>
            <person name="Labutti K."/>
            <person name="Kuo R."/>
            <person name="Ohm R.A."/>
            <person name="Bhattacharya S.S."/>
            <person name="Shirouzu T."/>
            <person name="Yoshinaga Y."/>
            <person name="Martin F.M."/>
            <person name="Grigoriev I.V."/>
            <person name="Hibbett D.S."/>
        </authorList>
    </citation>
    <scope>NUCLEOTIDE SEQUENCE [LARGE SCALE GENOMIC DNA]</scope>
    <source>
        <strain evidence="1 2">HHB12029</strain>
    </source>
</reference>
<keyword evidence="2" id="KW-1185">Reference proteome</keyword>
<organism evidence="1 2">
    <name type="scientific">Exidia glandulosa HHB12029</name>
    <dbReference type="NCBI Taxonomy" id="1314781"/>
    <lineage>
        <taxon>Eukaryota</taxon>
        <taxon>Fungi</taxon>
        <taxon>Dikarya</taxon>
        <taxon>Basidiomycota</taxon>
        <taxon>Agaricomycotina</taxon>
        <taxon>Agaricomycetes</taxon>
        <taxon>Auriculariales</taxon>
        <taxon>Exidiaceae</taxon>
        <taxon>Exidia</taxon>
    </lineage>
</organism>
<proteinExistence type="predicted"/>
<name>A0A165FXZ4_EXIGL</name>
<dbReference type="InParanoid" id="A0A165FXZ4"/>